<evidence type="ECO:0000256" key="2">
    <source>
        <dbReference type="ARBA" id="ARBA00010992"/>
    </source>
</evidence>
<evidence type="ECO:0000256" key="1">
    <source>
        <dbReference type="ARBA" id="ARBA00004141"/>
    </source>
</evidence>
<evidence type="ECO:0000256" key="6">
    <source>
        <dbReference type="SAM" id="MobiDB-lite"/>
    </source>
</evidence>
<comment type="caution">
    <text evidence="9">The sequence shown here is derived from an EMBL/GenBank/DDBJ whole genome shotgun (WGS) entry which is preliminary data.</text>
</comment>
<dbReference type="InterPro" id="IPR005829">
    <property type="entry name" value="Sugar_transporter_CS"/>
</dbReference>
<dbReference type="InterPro" id="IPR036259">
    <property type="entry name" value="MFS_trans_sf"/>
</dbReference>
<keyword evidence="4 7" id="KW-1133">Transmembrane helix</keyword>
<feature type="transmembrane region" description="Helical" evidence="7">
    <location>
        <begin position="168"/>
        <end position="185"/>
    </location>
</feature>
<dbReference type="InterPro" id="IPR005828">
    <property type="entry name" value="MFS_sugar_transport-like"/>
</dbReference>
<feature type="region of interest" description="Disordered" evidence="6">
    <location>
        <begin position="1"/>
        <end position="23"/>
    </location>
</feature>
<sequence length="546" mass="60630">MAPHEGKHTADAVEHRETANEAVSPPKDICYEALSRGQGLTGYESLSLWQTITKFKWCSIVCFLAGLSAATDGYQIGLVGNIIANPGFVEQFGTERNDKGEVVLAASVISAWSVIGSVGQIVGQTTLPFLSGRLGRKIAMYYYWFILAISITIECAASNWQVWLVSKLFGGIGVGCLQATIPTYITEVAPIRSRGAFLMCYALWWITGQFFAPVSLQVMSTYAPYDYKTAIFSQWGQIGLMLIIYLIIPESPAWCASRGLEERAKKALQFLYRGVEDFDVDHQYNLLALNIEHERATAAEQRSEKWWSIFKGTNGFRTIISCWTLLTQHFIGLGVFFSFGTYFFQQAGIEDPFMVTCITSSLNIATAIIMIWLADTTGRRWMACWGTTLCWVCNVGVGILGVTPHVRATNIIFVVFACFWNIGLVLNSATGGSFIGEVSSQRLRHYTAGFAMAITCLVGVIMGILVPYMINGNQWNWGLKTCWFFAGAGLPFTIAMWFLIPETAGRSASELDELFERKVRPWHFHKTTTVTQRIVQAGNATAEVPK</sequence>
<feature type="domain" description="Major facilitator superfamily (MFS) profile" evidence="8">
    <location>
        <begin position="61"/>
        <end position="504"/>
    </location>
</feature>
<organism evidence="9 10">
    <name type="scientific">Fusarium oxysporum</name>
    <name type="common">Fusarium vascular wilt</name>
    <dbReference type="NCBI Taxonomy" id="5507"/>
    <lineage>
        <taxon>Eukaryota</taxon>
        <taxon>Fungi</taxon>
        <taxon>Dikarya</taxon>
        <taxon>Ascomycota</taxon>
        <taxon>Pezizomycotina</taxon>
        <taxon>Sordariomycetes</taxon>
        <taxon>Hypocreomycetidae</taxon>
        <taxon>Hypocreales</taxon>
        <taxon>Nectriaceae</taxon>
        <taxon>Fusarium</taxon>
        <taxon>Fusarium oxysporum species complex</taxon>
    </lineage>
</organism>
<dbReference type="GO" id="GO:0005351">
    <property type="term" value="F:carbohydrate:proton symporter activity"/>
    <property type="evidence" value="ECO:0007669"/>
    <property type="project" value="TreeGrafter"/>
</dbReference>
<evidence type="ECO:0000313" key="10">
    <source>
        <dbReference type="Proteomes" id="UP000558688"/>
    </source>
</evidence>
<evidence type="ECO:0000256" key="3">
    <source>
        <dbReference type="ARBA" id="ARBA00022692"/>
    </source>
</evidence>
<dbReference type="PANTHER" id="PTHR48022:SF2">
    <property type="entry name" value="PLASTIDIC GLUCOSE TRANSPORTER 4"/>
    <property type="match status" value="1"/>
</dbReference>
<dbReference type="InterPro" id="IPR020846">
    <property type="entry name" value="MFS_dom"/>
</dbReference>
<feature type="transmembrane region" description="Helical" evidence="7">
    <location>
        <begin position="231"/>
        <end position="248"/>
    </location>
</feature>
<evidence type="ECO:0000313" key="9">
    <source>
        <dbReference type="EMBL" id="KAF5267594.1"/>
    </source>
</evidence>
<feature type="transmembrane region" description="Helical" evidence="7">
    <location>
        <begin position="446"/>
        <end position="470"/>
    </location>
</feature>
<dbReference type="PROSITE" id="PS00217">
    <property type="entry name" value="SUGAR_TRANSPORT_2"/>
    <property type="match status" value="1"/>
</dbReference>
<feature type="transmembrane region" description="Helical" evidence="7">
    <location>
        <begin position="381"/>
        <end position="402"/>
    </location>
</feature>
<evidence type="ECO:0000259" key="8">
    <source>
        <dbReference type="PROSITE" id="PS50850"/>
    </source>
</evidence>
<proteinExistence type="inferred from homology"/>
<evidence type="ECO:0000256" key="5">
    <source>
        <dbReference type="ARBA" id="ARBA00023136"/>
    </source>
</evidence>
<feature type="transmembrane region" description="Helical" evidence="7">
    <location>
        <begin position="353"/>
        <end position="374"/>
    </location>
</feature>
<reference evidence="9" key="1">
    <citation type="submission" date="2020-02" db="EMBL/GenBank/DDBJ databases">
        <title>Identification and distribution of gene clusters putatively required for synthesis of sphingolipid metabolism inhibitors in phylogenetically diverse species of the filamentous fungus Fusarium.</title>
        <authorList>
            <person name="Kim H.-S."/>
            <person name="Busman M."/>
            <person name="Brown D.W."/>
            <person name="Divon H."/>
            <person name="Uhlig S."/>
            <person name="Proctor R.H."/>
        </authorList>
    </citation>
    <scope>NUCLEOTIDE SEQUENCE [LARGE SCALE GENOMIC DNA]</scope>
    <source>
        <strain evidence="9">NRRL 39464</strain>
    </source>
</reference>
<gene>
    <name evidence="9" type="ORF">FOXYS1_1533</name>
</gene>
<feature type="transmembrane region" description="Helical" evidence="7">
    <location>
        <begin position="141"/>
        <end position="162"/>
    </location>
</feature>
<comment type="similarity">
    <text evidence="2">Belongs to the major facilitator superfamily. Sugar transporter (TC 2.A.1.1) family.</text>
</comment>
<keyword evidence="5 7" id="KW-0472">Membrane</keyword>
<feature type="transmembrane region" description="Helical" evidence="7">
    <location>
        <begin position="320"/>
        <end position="341"/>
    </location>
</feature>
<dbReference type="EMBL" id="JAAFOW010000232">
    <property type="protein sequence ID" value="KAF5267594.1"/>
    <property type="molecule type" value="Genomic_DNA"/>
</dbReference>
<evidence type="ECO:0000256" key="4">
    <source>
        <dbReference type="ARBA" id="ARBA00022989"/>
    </source>
</evidence>
<dbReference type="InterPro" id="IPR050360">
    <property type="entry name" value="MFS_Sugar_Transporters"/>
</dbReference>
<name>A0A8H5AN05_FUSOX</name>
<feature type="transmembrane region" description="Helical" evidence="7">
    <location>
        <begin position="408"/>
        <end position="426"/>
    </location>
</feature>
<feature type="transmembrane region" description="Helical" evidence="7">
    <location>
        <begin position="197"/>
        <end position="219"/>
    </location>
</feature>
<feature type="compositionally biased region" description="Basic and acidic residues" evidence="6">
    <location>
        <begin position="1"/>
        <end position="19"/>
    </location>
</feature>
<dbReference type="Gene3D" id="1.20.1250.20">
    <property type="entry name" value="MFS general substrate transporter like domains"/>
    <property type="match status" value="1"/>
</dbReference>
<dbReference type="Pfam" id="PF00083">
    <property type="entry name" value="Sugar_tr"/>
    <property type="match status" value="1"/>
</dbReference>
<comment type="subcellular location">
    <subcellularLocation>
        <location evidence="1">Membrane</location>
        <topology evidence="1">Multi-pass membrane protein</topology>
    </subcellularLocation>
</comment>
<dbReference type="Proteomes" id="UP000558688">
    <property type="component" value="Unassembled WGS sequence"/>
</dbReference>
<dbReference type="AlphaFoldDB" id="A0A8H5AN05"/>
<dbReference type="PANTHER" id="PTHR48022">
    <property type="entry name" value="PLASTIDIC GLUCOSE TRANSPORTER 4"/>
    <property type="match status" value="1"/>
</dbReference>
<protein>
    <recommendedName>
        <fullName evidence="8">Major facilitator superfamily (MFS) profile domain-containing protein</fullName>
    </recommendedName>
</protein>
<keyword evidence="3 7" id="KW-0812">Transmembrane</keyword>
<evidence type="ECO:0000256" key="7">
    <source>
        <dbReference type="SAM" id="Phobius"/>
    </source>
</evidence>
<dbReference type="GO" id="GO:0016020">
    <property type="term" value="C:membrane"/>
    <property type="evidence" value="ECO:0007669"/>
    <property type="project" value="UniProtKB-SubCell"/>
</dbReference>
<accession>A0A8H5AN05</accession>
<feature type="transmembrane region" description="Helical" evidence="7">
    <location>
        <begin position="482"/>
        <end position="500"/>
    </location>
</feature>
<dbReference type="SUPFAM" id="SSF103473">
    <property type="entry name" value="MFS general substrate transporter"/>
    <property type="match status" value="1"/>
</dbReference>
<dbReference type="PROSITE" id="PS50850">
    <property type="entry name" value="MFS"/>
    <property type="match status" value="1"/>
</dbReference>